<reference evidence="3" key="1">
    <citation type="submission" date="2022-06" db="EMBL/GenBank/DDBJ databases">
        <title>Complete genome sequences of two strains of the flax pathogen Septoria linicola.</title>
        <authorList>
            <person name="Lapalu N."/>
            <person name="Simon A."/>
            <person name="Demenou B."/>
            <person name="Paumier D."/>
            <person name="Guillot M.-P."/>
            <person name="Gout L."/>
            <person name="Valade R."/>
        </authorList>
    </citation>
    <scope>NUCLEOTIDE SEQUENCE</scope>
    <source>
        <strain evidence="3">SE15195</strain>
    </source>
</reference>
<feature type="transmembrane region" description="Helical" evidence="2">
    <location>
        <begin position="439"/>
        <end position="456"/>
    </location>
</feature>
<accession>A0A9Q9EM62</accession>
<evidence type="ECO:0000256" key="1">
    <source>
        <dbReference type="SAM" id="MobiDB-lite"/>
    </source>
</evidence>
<feature type="region of interest" description="Disordered" evidence="1">
    <location>
        <begin position="52"/>
        <end position="72"/>
    </location>
</feature>
<feature type="transmembrane region" description="Helical" evidence="2">
    <location>
        <begin position="366"/>
        <end position="386"/>
    </location>
</feature>
<evidence type="ECO:0000313" key="3">
    <source>
        <dbReference type="EMBL" id="USW55695.1"/>
    </source>
</evidence>
<keyword evidence="2 3" id="KW-0812">Transmembrane</keyword>
<dbReference type="PANTHER" id="PTHR12459">
    <property type="entry name" value="TRANSMEMBRANE PROTEIN 135-RELATED"/>
    <property type="match status" value="1"/>
</dbReference>
<keyword evidence="4" id="KW-1185">Reference proteome</keyword>
<evidence type="ECO:0000313" key="4">
    <source>
        <dbReference type="Proteomes" id="UP001056384"/>
    </source>
</evidence>
<evidence type="ECO:0000256" key="2">
    <source>
        <dbReference type="SAM" id="Phobius"/>
    </source>
</evidence>
<dbReference type="AlphaFoldDB" id="A0A9Q9EM62"/>
<feature type="compositionally biased region" description="Basic and acidic residues" evidence="1">
    <location>
        <begin position="59"/>
        <end position="68"/>
    </location>
</feature>
<name>A0A9Q9EM62_9PEZI</name>
<feature type="transmembrane region" description="Helical" evidence="2">
    <location>
        <begin position="407"/>
        <end position="427"/>
    </location>
</feature>
<dbReference type="Proteomes" id="UP001056384">
    <property type="component" value="Chromosome 7"/>
</dbReference>
<organism evidence="3 4">
    <name type="scientific">Septoria linicola</name>
    <dbReference type="NCBI Taxonomy" id="215465"/>
    <lineage>
        <taxon>Eukaryota</taxon>
        <taxon>Fungi</taxon>
        <taxon>Dikarya</taxon>
        <taxon>Ascomycota</taxon>
        <taxon>Pezizomycotina</taxon>
        <taxon>Dothideomycetes</taxon>
        <taxon>Dothideomycetidae</taxon>
        <taxon>Mycosphaerellales</taxon>
        <taxon>Mycosphaerellaceae</taxon>
        <taxon>Septoria</taxon>
    </lineage>
</organism>
<gene>
    <name evidence="3" type="ORF">Slin15195_G090140</name>
</gene>
<proteinExistence type="predicted"/>
<dbReference type="PANTHER" id="PTHR12459:SF19">
    <property type="entry name" value="TRANSMEMBRANE PROTEIN 135 N-TERMINAL DOMAIN-CONTAINING PROTEIN"/>
    <property type="match status" value="1"/>
</dbReference>
<dbReference type="InterPro" id="IPR026749">
    <property type="entry name" value="Tmem135"/>
</dbReference>
<keyword evidence="2" id="KW-1133">Transmembrane helix</keyword>
<feature type="region of interest" description="Disordered" evidence="1">
    <location>
        <begin position="1"/>
        <end position="22"/>
    </location>
</feature>
<protein>
    <submittedName>
        <fullName evidence="3">Transmembrane protein</fullName>
    </submittedName>
</protein>
<sequence length="559" mass="62873">MSSSSSRSNGSSGSSNLSKRPIDPITRTALRYTLSPREYELLHNYLISRAPQRVQKRTPKPDRYEKITKSSTESEDYNASSVRAALRVYVGLFTVLKSMDFVLAKVAQRRGVVATAKPGPKYKNTRIALSFSAMLFFHRILHRFFIRLRNELKSENAEPFRTRNPRISQALTSKFTPAIGASLAGFCLGATPAEQLRVTIAVYVFSRSLEYGYNHASSSGLIWAKGKDRPWWFGSWLIMPFACAQLLHAFVFDRECFPDSMGAFILKRSPEYIQLRPKDYPIGRSWPGTFDIVDGLAEVSKLKWPAFVSPILFPNSTQTLPGGAAMQRLAPISAPAHPGTKHTSCAFLHPKDPSCARNFLRYWLSAFPPVLKFFTFIYGAFALLAYKALLKNPSPVLNRVSKRIIKMSLFITGAIGTSWGSICLFNNTLPRSFLPTQRWALGGLMGGMWAYVARDAERDNFMYSFRLSLDSFYKVGKKRGWWRGVKNGDVLLFVASLAAINCIYESRPGAVQGAVIRKALGMFRGEGWVDRASKKEGKKIREEGIAEELEREADEKKRD</sequence>
<dbReference type="EMBL" id="CP099424">
    <property type="protein sequence ID" value="USW55695.1"/>
    <property type="molecule type" value="Genomic_DNA"/>
</dbReference>
<keyword evidence="2" id="KW-0472">Membrane</keyword>
<feature type="compositionally biased region" description="Low complexity" evidence="1">
    <location>
        <begin position="1"/>
        <end position="18"/>
    </location>
</feature>